<gene>
    <name evidence="2" type="ORF">AL504_28920</name>
</gene>
<keyword evidence="1" id="KW-0472">Membrane</keyword>
<accession>A0A120LI91</accession>
<organism evidence="2 3">
    <name type="scientific">Alcaligenes xylosoxydans xylosoxydans</name>
    <name type="common">Achromobacter xylosoxidans</name>
    <dbReference type="NCBI Taxonomy" id="85698"/>
    <lineage>
        <taxon>Bacteria</taxon>
        <taxon>Pseudomonadati</taxon>
        <taxon>Pseudomonadota</taxon>
        <taxon>Betaproteobacteria</taxon>
        <taxon>Burkholderiales</taxon>
        <taxon>Alcaligenaceae</taxon>
        <taxon>Achromobacter</taxon>
    </lineage>
</organism>
<proteinExistence type="predicted"/>
<reference evidence="3" key="1">
    <citation type="submission" date="2015-12" db="EMBL/GenBank/DDBJ databases">
        <title>FDA dAtabase for Regulatory Grade micrObial Sequences (FDA-ARGOS): Supporting development and validation of Infectious Disease Dx tests.</title>
        <authorList>
            <person name="Case J."/>
            <person name="Tallon L."/>
            <person name="Sadzewicz L."/>
            <person name="Sengamalay N."/>
            <person name="Ott S."/>
            <person name="Godinez A."/>
            <person name="Nagaraj S."/>
            <person name="Nadendla S."/>
            <person name="Sichtig H."/>
        </authorList>
    </citation>
    <scope>NUCLEOTIDE SEQUENCE [LARGE SCALE GENOMIC DNA]</scope>
    <source>
        <strain evidence="3">FDAARGOS_147</strain>
    </source>
</reference>
<protein>
    <recommendedName>
        <fullName evidence="4">DUF2474 domain-containing protein</fullName>
    </recommendedName>
</protein>
<dbReference type="Proteomes" id="UP000060602">
    <property type="component" value="Chromosome"/>
</dbReference>
<feature type="transmembrane region" description="Helical" evidence="1">
    <location>
        <begin position="51"/>
        <end position="74"/>
    </location>
</feature>
<evidence type="ECO:0008006" key="4">
    <source>
        <dbReference type="Google" id="ProtNLM"/>
    </source>
</evidence>
<keyword evidence="1" id="KW-0812">Transmembrane</keyword>
<dbReference type="AlphaFoldDB" id="A0A120LI91"/>
<sequence>MMIGNAAVSLTPPRSPSRCLAAAANADLEPPGPAARSDSLVPPRRWPRLSISLWLALLLWTMGTMLLVTLNLAARLAS</sequence>
<evidence type="ECO:0000313" key="3">
    <source>
        <dbReference type="Proteomes" id="UP000060602"/>
    </source>
</evidence>
<evidence type="ECO:0000313" key="2">
    <source>
        <dbReference type="EMBL" id="AMG39667.1"/>
    </source>
</evidence>
<keyword evidence="1" id="KW-1133">Transmembrane helix</keyword>
<name>A0A120LI91_ALCXX</name>
<dbReference type="EMBL" id="CP014060">
    <property type="protein sequence ID" value="AMG39667.1"/>
    <property type="molecule type" value="Genomic_DNA"/>
</dbReference>
<evidence type="ECO:0000256" key="1">
    <source>
        <dbReference type="SAM" id="Phobius"/>
    </source>
</evidence>